<evidence type="ECO:0000313" key="2">
    <source>
        <dbReference type="EMBL" id="QBD77987.1"/>
    </source>
</evidence>
<dbReference type="AlphaFoldDB" id="A0A4P6JRB1"/>
<dbReference type="KEGG" id="kbs:EPA93_19100"/>
<evidence type="ECO:0000259" key="1">
    <source>
        <dbReference type="Pfam" id="PF12728"/>
    </source>
</evidence>
<dbReference type="OrthoDB" id="166924at2"/>
<dbReference type="InterPro" id="IPR041657">
    <property type="entry name" value="HTH_17"/>
</dbReference>
<protein>
    <submittedName>
        <fullName evidence="2">Helix-turn-helix domain-containing protein</fullName>
    </submittedName>
</protein>
<evidence type="ECO:0000313" key="3">
    <source>
        <dbReference type="Proteomes" id="UP000290365"/>
    </source>
</evidence>
<dbReference type="InterPro" id="IPR010093">
    <property type="entry name" value="SinI_DNA-bd"/>
</dbReference>
<name>A0A4P6JRB1_KTERU</name>
<accession>A0A4P6JRB1</accession>
<dbReference type="Pfam" id="PF12728">
    <property type="entry name" value="HTH_17"/>
    <property type="match status" value="1"/>
</dbReference>
<proteinExistence type="predicted"/>
<keyword evidence="3" id="KW-1185">Reference proteome</keyword>
<organism evidence="2 3">
    <name type="scientific">Ktedonosporobacter rubrisoli</name>
    <dbReference type="NCBI Taxonomy" id="2509675"/>
    <lineage>
        <taxon>Bacteria</taxon>
        <taxon>Bacillati</taxon>
        <taxon>Chloroflexota</taxon>
        <taxon>Ktedonobacteria</taxon>
        <taxon>Ktedonobacterales</taxon>
        <taxon>Ktedonosporobacteraceae</taxon>
        <taxon>Ktedonosporobacter</taxon>
    </lineage>
</organism>
<reference evidence="2 3" key="1">
    <citation type="submission" date="2019-01" db="EMBL/GenBank/DDBJ databases">
        <title>Ktedonosporobacter rubrisoli SCAWS-G2.</title>
        <authorList>
            <person name="Huang Y."/>
            <person name="Yan B."/>
        </authorList>
    </citation>
    <scope>NUCLEOTIDE SEQUENCE [LARGE SCALE GENOMIC DNA]</scope>
    <source>
        <strain evidence="2 3">SCAWS-G2</strain>
    </source>
</reference>
<sequence>MQGFCFERKWVHMTQHSLQTEPLLLTVKQAMGELQVGRSKFYRLVKYEGLPLIRSGRWVRVSRDALKCWIEKQYS</sequence>
<gene>
    <name evidence="2" type="ORF">EPA93_19100</name>
</gene>
<dbReference type="NCBIfam" id="TIGR01764">
    <property type="entry name" value="excise"/>
    <property type="match status" value="1"/>
</dbReference>
<dbReference type="Proteomes" id="UP000290365">
    <property type="component" value="Chromosome"/>
</dbReference>
<feature type="domain" description="Helix-turn-helix" evidence="1">
    <location>
        <begin position="24"/>
        <end position="73"/>
    </location>
</feature>
<dbReference type="GO" id="GO:0003677">
    <property type="term" value="F:DNA binding"/>
    <property type="evidence" value="ECO:0007669"/>
    <property type="project" value="InterPro"/>
</dbReference>
<dbReference type="EMBL" id="CP035758">
    <property type="protein sequence ID" value="QBD77987.1"/>
    <property type="molecule type" value="Genomic_DNA"/>
</dbReference>